<dbReference type="Pfam" id="PF17930">
    <property type="entry name" value="LpxI_N"/>
    <property type="match status" value="1"/>
</dbReference>
<dbReference type="Gene3D" id="3.40.50.20">
    <property type="match status" value="1"/>
</dbReference>
<gene>
    <name evidence="3" type="ORF">METZ01_LOCUS75020</name>
</gene>
<dbReference type="InterPro" id="IPR010415">
    <property type="entry name" value="LpxI_C"/>
</dbReference>
<dbReference type="PANTHER" id="PTHR39962:SF1">
    <property type="entry name" value="LPXI FAMILY PROTEIN"/>
    <property type="match status" value="1"/>
</dbReference>
<dbReference type="Pfam" id="PF06230">
    <property type="entry name" value="LpxI_C"/>
    <property type="match status" value="1"/>
</dbReference>
<protein>
    <recommendedName>
        <fullName evidence="4">LpxI C-terminal domain-containing protein</fullName>
    </recommendedName>
</protein>
<evidence type="ECO:0008006" key="4">
    <source>
        <dbReference type="Google" id="ProtNLM"/>
    </source>
</evidence>
<dbReference type="Gene3D" id="3.40.140.80">
    <property type="match status" value="1"/>
</dbReference>
<name>A0A381U1Q1_9ZZZZ</name>
<evidence type="ECO:0000313" key="3">
    <source>
        <dbReference type="EMBL" id="SVA22166.1"/>
    </source>
</evidence>
<dbReference type="PANTHER" id="PTHR39962">
    <property type="entry name" value="BLL4848 PROTEIN"/>
    <property type="match status" value="1"/>
</dbReference>
<evidence type="ECO:0000259" key="1">
    <source>
        <dbReference type="Pfam" id="PF06230"/>
    </source>
</evidence>
<dbReference type="InterPro" id="IPR041255">
    <property type="entry name" value="LpxI_N"/>
</dbReference>
<proteinExistence type="predicted"/>
<dbReference type="AlphaFoldDB" id="A0A381U1Q1"/>
<accession>A0A381U1Q1</accession>
<feature type="domain" description="LpxI C-terminal" evidence="1">
    <location>
        <begin position="149"/>
        <end position="277"/>
    </location>
</feature>
<dbReference type="EMBL" id="UINC01005573">
    <property type="protein sequence ID" value="SVA22166.1"/>
    <property type="molecule type" value="Genomic_DNA"/>
</dbReference>
<dbReference type="InterPro" id="IPR043167">
    <property type="entry name" value="LpxI_C_sf"/>
</dbReference>
<organism evidence="3">
    <name type="scientific">marine metagenome</name>
    <dbReference type="NCBI Taxonomy" id="408172"/>
    <lineage>
        <taxon>unclassified sequences</taxon>
        <taxon>metagenomes</taxon>
        <taxon>ecological metagenomes</taxon>
    </lineage>
</organism>
<dbReference type="InterPro" id="IPR053174">
    <property type="entry name" value="LpxI"/>
</dbReference>
<sequence>MISRTVSEIPPIGVIAGNGRFPFLVLDGARQLGRNVTIVAIQEEADRSIEQAAEGVPEAVVHWVSLGQLGRCISLLKKSGVSEAVMAGQVKHSKLFSGLIPDSTLLSVLKRLQVQSTDALLSAIADVLGEHGITLIESTAFLESLLAESGTLTRREPTIDEVADFEFGYRIADTVAGLDIGQTVVVKDRTIVAVEAMEGTDKVIGRAGRLAGPGTRIVKVAKPNQDMRFDVPVVGVPTIEAMRDAGASALSIDAGRTLIVDGDAFVQAADEAGLSVVGRIIECHG</sequence>
<reference evidence="3" key="1">
    <citation type="submission" date="2018-05" db="EMBL/GenBank/DDBJ databases">
        <authorList>
            <person name="Lanie J.A."/>
            <person name="Ng W.-L."/>
            <person name="Kazmierczak K.M."/>
            <person name="Andrzejewski T.M."/>
            <person name="Davidsen T.M."/>
            <person name="Wayne K.J."/>
            <person name="Tettelin H."/>
            <person name="Glass J.I."/>
            <person name="Rusch D."/>
            <person name="Podicherti R."/>
            <person name="Tsui H.-C.T."/>
            <person name="Winkler M.E."/>
        </authorList>
    </citation>
    <scope>NUCLEOTIDE SEQUENCE</scope>
</reference>
<feature type="domain" description="LpxI N-terminal" evidence="2">
    <location>
        <begin position="12"/>
        <end position="145"/>
    </location>
</feature>
<evidence type="ECO:0000259" key="2">
    <source>
        <dbReference type="Pfam" id="PF17930"/>
    </source>
</evidence>